<organism evidence="2 3">
    <name type="scientific">Bombella saccharophila</name>
    <dbReference type="NCBI Taxonomy" id="2967338"/>
    <lineage>
        <taxon>Bacteria</taxon>
        <taxon>Pseudomonadati</taxon>
        <taxon>Pseudomonadota</taxon>
        <taxon>Alphaproteobacteria</taxon>
        <taxon>Acetobacterales</taxon>
        <taxon>Acetobacteraceae</taxon>
        <taxon>Bombella</taxon>
    </lineage>
</organism>
<gene>
    <name evidence="2" type="ORF">NQF64_03610</name>
</gene>
<reference evidence="2 3" key="1">
    <citation type="submission" date="2022-07" db="EMBL/GenBank/DDBJ databases">
        <title>Bombella genomes.</title>
        <authorList>
            <person name="Harer L."/>
            <person name="Styblova S."/>
            <person name="Ehrmann M."/>
        </authorList>
    </citation>
    <scope>NUCLEOTIDE SEQUENCE [LARGE SCALE GENOMIC DNA]</scope>
    <source>
        <strain evidence="2 3">TMW 2.2558</strain>
    </source>
</reference>
<evidence type="ECO:0000256" key="1">
    <source>
        <dbReference type="ARBA" id="ARBA00007031"/>
    </source>
</evidence>
<comment type="similarity">
    <text evidence="1">Belongs to the ros/MucR family.</text>
</comment>
<sequence length="160" mass="17394">MTENIPARESQGSSNADRKQLLELTADIVVAKLAGSDVPADSLPGLIRQVYDALAGRGGSVKEIGVSPKQQPAVPVRKSVFPDYIICLEDGKKLKMLKRHLKSTYDMTPDQYREKWGLPSDYPMVAPAYAARRSELARTIGLGRNIGVSADNKRGQNNAG</sequence>
<comment type="caution">
    <text evidence="2">The sequence shown here is derived from an EMBL/GenBank/DDBJ whole genome shotgun (WGS) entry which is preliminary data.</text>
</comment>
<evidence type="ECO:0000313" key="2">
    <source>
        <dbReference type="EMBL" id="MCX5614334.1"/>
    </source>
</evidence>
<dbReference type="InterPro" id="IPR008807">
    <property type="entry name" value="ROS_MUCR"/>
</dbReference>
<dbReference type="Proteomes" id="UP001165648">
    <property type="component" value="Unassembled WGS sequence"/>
</dbReference>
<dbReference type="InterPro" id="IPR041920">
    <property type="entry name" value="ROS/MUCR_sf"/>
</dbReference>
<dbReference type="EMBL" id="JANIDW010000001">
    <property type="protein sequence ID" value="MCX5614334.1"/>
    <property type="molecule type" value="Genomic_DNA"/>
</dbReference>
<dbReference type="RefSeq" id="WP_099027171.1">
    <property type="nucleotide sequence ID" value="NZ_JANIDW010000001.1"/>
</dbReference>
<name>A0ABT3W5I2_9PROT</name>
<dbReference type="Pfam" id="PF05443">
    <property type="entry name" value="ROS_MUCR"/>
    <property type="match status" value="1"/>
</dbReference>
<evidence type="ECO:0000313" key="3">
    <source>
        <dbReference type="Proteomes" id="UP001165648"/>
    </source>
</evidence>
<keyword evidence="3" id="KW-1185">Reference proteome</keyword>
<dbReference type="Gene3D" id="1.10.10.1550">
    <property type="entry name" value="ROS/MUCR transcriptional regulator protein"/>
    <property type="match status" value="1"/>
</dbReference>
<accession>A0ABT3W5I2</accession>
<protein>
    <submittedName>
        <fullName evidence="2">MucR family transcriptional regulator</fullName>
    </submittedName>
</protein>
<proteinExistence type="inferred from homology"/>